<evidence type="ECO:0000256" key="3">
    <source>
        <dbReference type="ARBA" id="ARBA00022989"/>
    </source>
</evidence>
<keyword evidence="8" id="KW-1185">Reference proteome</keyword>
<feature type="transmembrane region" description="Helical" evidence="5">
    <location>
        <begin position="111"/>
        <end position="137"/>
    </location>
</feature>
<evidence type="ECO:0000259" key="6">
    <source>
        <dbReference type="Pfam" id="PF07298"/>
    </source>
</evidence>
<feature type="transmembrane region" description="Helical" evidence="5">
    <location>
        <begin position="35"/>
        <end position="52"/>
    </location>
</feature>
<evidence type="ECO:0000256" key="2">
    <source>
        <dbReference type="ARBA" id="ARBA00022692"/>
    </source>
</evidence>
<evidence type="ECO:0000256" key="5">
    <source>
        <dbReference type="SAM" id="Phobius"/>
    </source>
</evidence>
<gene>
    <name evidence="7" type="ORF">FVF75_05140</name>
</gene>
<organism evidence="7 8">
    <name type="scientific">Maritimibacter fusiformis</name>
    <dbReference type="NCBI Taxonomy" id="2603819"/>
    <lineage>
        <taxon>Bacteria</taxon>
        <taxon>Pseudomonadati</taxon>
        <taxon>Pseudomonadota</taxon>
        <taxon>Alphaproteobacteria</taxon>
        <taxon>Rhodobacterales</taxon>
        <taxon>Roseobacteraceae</taxon>
        <taxon>Maritimibacter</taxon>
    </lineage>
</organism>
<dbReference type="Pfam" id="PF07298">
    <property type="entry name" value="NnrU"/>
    <property type="match status" value="1"/>
</dbReference>
<keyword evidence="3 5" id="KW-1133">Transmembrane helix</keyword>
<keyword evidence="2 5" id="KW-0812">Transmembrane</keyword>
<evidence type="ECO:0000256" key="4">
    <source>
        <dbReference type="ARBA" id="ARBA00023136"/>
    </source>
</evidence>
<dbReference type="InterPro" id="IPR009915">
    <property type="entry name" value="NnrU_dom"/>
</dbReference>
<comment type="caution">
    <text evidence="7">The sequence shown here is derived from an EMBL/GenBank/DDBJ whole genome shotgun (WGS) entry which is preliminary data.</text>
</comment>
<accession>A0A5D0RLX6</accession>
<feature type="transmembrane region" description="Helical" evidence="5">
    <location>
        <begin position="157"/>
        <end position="175"/>
    </location>
</feature>
<dbReference type="EMBL" id="VSIY01000004">
    <property type="protein sequence ID" value="TYB82119.1"/>
    <property type="molecule type" value="Genomic_DNA"/>
</dbReference>
<protein>
    <recommendedName>
        <fullName evidence="6">NnrU domain-containing protein</fullName>
    </recommendedName>
</protein>
<feature type="domain" description="NnrU" evidence="6">
    <location>
        <begin position="3"/>
        <end position="178"/>
    </location>
</feature>
<evidence type="ECO:0000313" key="7">
    <source>
        <dbReference type="EMBL" id="TYB82119.1"/>
    </source>
</evidence>
<feature type="transmembrane region" description="Helical" evidence="5">
    <location>
        <begin position="73"/>
        <end position="91"/>
    </location>
</feature>
<evidence type="ECO:0000256" key="1">
    <source>
        <dbReference type="ARBA" id="ARBA00004141"/>
    </source>
</evidence>
<dbReference type="AlphaFoldDB" id="A0A5D0RLX6"/>
<sequence length="185" mass="19641">MTLLIIGLILWVLSHTLKRIAPGPRAAMGDQAGKGIVALMALAGIVLMVIGYRGAEVVPVYAPLPGMGHLNNLLMLIALFFFAAGSVKGVVASKVRHNMLTGLVIWALSHLLVNGDLASIVLFGGLALYAVASMYLISRAVPWDRPAPGPLKNDMKAVVAAVVLYAVIAAIHWWLGYNPFLGTYS</sequence>
<evidence type="ECO:0000313" key="8">
    <source>
        <dbReference type="Proteomes" id="UP000322080"/>
    </source>
</evidence>
<dbReference type="GO" id="GO:0016020">
    <property type="term" value="C:membrane"/>
    <property type="evidence" value="ECO:0007669"/>
    <property type="project" value="UniProtKB-SubCell"/>
</dbReference>
<proteinExistence type="predicted"/>
<dbReference type="Proteomes" id="UP000322080">
    <property type="component" value="Unassembled WGS sequence"/>
</dbReference>
<name>A0A5D0RLX6_9RHOB</name>
<dbReference type="RefSeq" id="WP_148376881.1">
    <property type="nucleotide sequence ID" value="NZ_VSIY01000004.1"/>
</dbReference>
<keyword evidence="4 5" id="KW-0472">Membrane</keyword>
<comment type="subcellular location">
    <subcellularLocation>
        <location evidence="1">Membrane</location>
        <topology evidence="1">Multi-pass membrane protein</topology>
    </subcellularLocation>
</comment>
<reference evidence="7 8" key="1">
    <citation type="submission" date="2019-08" db="EMBL/GenBank/DDBJ databases">
        <title>Identification of a novel species of the genus Boseongicola.</title>
        <authorList>
            <person name="Zhang X.-Q."/>
        </authorList>
    </citation>
    <scope>NUCLEOTIDE SEQUENCE [LARGE SCALE GENOMIC DNA]</scope>
    <source>
        <strain evidence="7 8">HY14</strain>
    </source>
</reference>